<evidence type="ECO:0000256" key="2">
    <source>
        <dbReference type="ARBA" id="ARBA00022638"/>
    </source>
</evidence>
<keyword evidence="4" id="KW-0378">Hydrolase</keyword>
<dbReference type="GO" id="GO:0004222">
    <property type="term" value="F:metalloendopeptidase activity"/>
    <property type="evidence" value="ECO:0007669"/>
    <property type="project" value="TreeGrafter"/>
</dbReference>
<proteinExistence type="inferred from homology"/>
<reference evidence="7" key="1">
    <citation type="journal article" date="2018" name="Genome Biol.">
        <title>SKESA: strategic k-mer extension for scrupulous assemblies.</title>
        <authorList>
            <person name="Souvorov A."/>
            <person name="Agarwala R."/>
            <person name="Lipman D.J."/>
        </authorList>
    </citation>
    <scope>NUCLEOTIDE SEQUENCE</scope>
    <source>
        <strain evidence="7">C8</strain>
    </source>
</reference>
<dbReference type="InterPro" id="IPR016047">
    <property type="entry name" value="M23ase_b-sheet_dom"/>
</dbReference>
<dbReference type="InterPro" id="IPR010572">
    <property type="entry name" value="Tail_dom"/>
</dbReference>
<dbReference type="EC" id="3.2.1.17" evidence="4"/>
<dbReference type="SUPFAM" id="SSF51261">
    <property type="entry name" value="Duplicated hybrid motif"/>
    <property type="match status" value="1"/>
</dbReference>
<comment type="similarity">
    <text evidence="4">Belongs to the glycosyl hydrolase 24 family.</text>
</comment>
<dbReference type="InterPro" id="IPR002196">
    <property type="entry name" value="Glyco_hydro_24"/>
</dbReference>
<dbReference type="Proteomes" id="UP000859547">
    <property type="component" value="Unassembled WGS sequence"/>
</dbReference>
<dbReference type="GO" id="GO:0003796">
    <property type="term" value="F:lysozyme activity"/>
    <property type="evidence" value="ECO:0007669"/>
    <property type="project" value="UniProtKB-EC"/>
</dbReference>
<dbReference type="Pfam" id="PF06605">
    <property type="entry name" value="Prophage_tail"/>
    <property type="match status" value="1"/>
</dbReference>
<evidence type="ECO:0000256" key="3">
    <source>
        <dbReference type="ARBA" id="ARBA00022729"/>
    </source>
</evidence>
<accession>A0A8H9R1E2</accession>
<feature type="domain" description="M23ase beta-sheet core" evidence="5">
    <location>
        <begin position="888"/>
        <end position="982"/>
    </location>
</feature>
<organism evidence="7">
    <name type="scientific">Clostridium perfringens</name>
    <dbReference type="NCBI Taxonomy" id="1502"/>
    <lineage>
        <taxon>Bacteria</taxon>
        <taxon>Bacillati</taxon>
        <taxon>Bacillota</taxon>
        <taxon>Clostridia</taxon>
        <taxon>Eubacteriales</taxon>
        <taxon>Clostridiaceae</taxon>
        <taxon>Clostridium</taxon>
    </lineage>
</organism>
<dbReference type="InterPro" id="IPR023346">
    <property type="entry name" value="Lysozyme-like_dom_sf"/>
</dbReference>
<evidence type="ECO:0000259" key="5">
    <source>
        <dbReference type="Pfam" id="PF01551"/>
    </source>
</evidence>
<protein>
    <recommendedName>
        <fullName evidence="4">Lysozyme</fullName>
        <ecNumber evidence="4">3.2.1.17</ecNumber>
    </recommendedName>
</protein>
<dbReference type="InterPro" id="IPR050570">
    <property type="entry name" value="Cell_wall_metabolism_enzyme"/>
</dbReference>
<reference evidence="7" key="2">
    <citation type="submission" date="2020-07" db="EMBL/GenBank/DDBJ databases">
        <authorList>
            <consortium name="NCBI Pathogen Detection Project"/>
        </authorList>
    </citation>
    <scope>NUCLEOTIDE SEQUENCE</scope>
    <source>
        <strain evidence="7">C8</strain>
    </source>
</reference>
<dbReference type="CDD" id="cd12797">
    <property type="entry name" value="M23_peptidase"/>
    <property type="match status" value="1"/>
</dbReference>
<dbReference type="Gene3D" id="2.70.70.10">
    <property type="entry name" value="Glucose Permease (Domain IIA)"/>
    <property type="match status" value="1"/>
</dbReference>
<dbReference type="InterPro" id="IPR011055">
    <property type="entry name" value="Dup_hybrid_motif"/>
</dbReference>
<dbReference type="Pfam" id="PF01551">
    <property type="entry name" value="Peptidase_M23"/>
    <property type="match status" value="1"/>
</dbReference>
<dbReference type="PANTHER" id="PTHR21666:SF289">
    <property type="entry name" value="L-ALA--D-GLU ENDOPEPTIDASE"/>
    <property type="match status" value="1"/>
</dbReference>
<keyword evidence="4" id="KW-0326">Glycosidase</keyword>
<evidence type="ECO:0000256" key="1">
    <source>
        <dbReference type="ARBA" id="ARBA00022529"/>
    </source>
</evidence>
<evidence type="ECO:0000259" key="6">
    <source>
        <dbReference type="Pfam" id="PF06605"/>
    </source>
</evidence>
<gene>
    <name evidence="7" type="ORF">I9080_002883</name>
</gene>
<comment type="catalytic activity">
    <reaction evidence="4">
        <text>Hydrolysis of (1-&gt;4)-beta-linkages between N-acetylmuramic acid and N-acetyl-D-glucosamine residues in a peptidoglycan and between N-acetyl-D-glucosamine residues in chitodextrins.</text>
        <dbReference type="EC" id="3.2.1.17"/>
    </reaction>
</comment>
<feature type="domain" description="Tail spike" evidence="6">
    <location>
        <begin position="99"/>
        <end position="354"/>
    </location>
</feature>
<dbReference type="SUPFAM" id="SSF53955">
    <property type="entry name" value="Lysozyme-like"/>
    <property type="match status" value="1"/>
</dbReference>
<evidence type="ECO:0000256" key="4">
    <source>
        <dbReference type="RuleBase" id="RU003788"/>
    </source>
</evidence>
<keyword evidence="1 4" id="KW-0929">Antimicrobial</keyword>
<sequence length="993" mass="111332">MSIEYYKGNNTNYEFDGDVTLVPNKAIFDITMNGICEIEINHPYDKEGRWKIINGNGVIKAPTPYSKGQLFVIYSIDKNMLTTGLKIKARHIFFDLYYSTTEDIRAVNCNCQRALDILFNGTKFTGHSNIKKINTCYFVKQNRIEAINGSNKDNTIINRWGGEIFLDNFNVYINERIGEDKGLEILYGTNMLDLGLKENRKDIVTRIKPVAFNGRRLPELFIDSPLINKYRIVYEKYIEFSNLKFKGDLQNESEDTEDGSIIFETKEELYNALREECKKLFENGIDKPKITGNVKVAALSNTEKYKFVKDLVNINLGDTLTAKHLDLDIDIKVRCVGYKWDILKEKYIDVTIGDVVKNYFQNQSDTAQKVNSILNENGTVKSSELEGAINALKAPLLAQKSRAKKSDVVAWIQEVLDPNDPDYGCLQGGTKGIQLSNKRLDDNSDWDFRTAITPEGIIADWLIGKLKTVLIENIDGSFKMDLNKPGGMTFRNNGIKSMLIENNALKMFNYKIDGQYIGGLISLILGSDENKPLVGLTNSINSAINIGYEKEGDSTKVPPYMQLDKFNILKDDFGKAIRIWEDIDCKLHNIYNVFLRSMNDKNWIRVSDEELALNFGDNYFLFKNGKWTLKGDLVLDGVIKNTNGTTVFDPNSPIGGGSIDTLGNVSKGIPSRKYFRYVKGIEGLQQYPGNIGDGQITYGYGVTKANEPTYFNKLGTPPCSEETASKVLFELIPDRYGSLVKNQMLKDGLDLSKVPINVFDAFVDLCYNSGYYNSRMYRAWIRGASIDEIYNDWLTYATMPGTIFEKGLKRRRKEEAEMFKNANYIMSPIGILNASGGQIGTVKGDGYFPPIENINFKTINNEYGNGWIIPVSNGHVTATFPYYPSGAPHSGIDFGVPIGTPVRASKSGKVIKRRELTTSYGKYLFIDHGGGLVTIYAHNSELLVNEGDTVKAGQVIARSGNTGNSSGPHCHWELRVNGTAQNIAPSLKVGDLV</sequence>
<dbReference type="GO" id="GO:0016998">
    <property type="term" value="P:cell wall macromolecule catabolic process"/>
    <property type="evidence" value="ECO:0007669"/>
    <property type="project" value="InterPro"/>
</dbReference>
<dbReference type="NCBIfam" id="TIGR01665">
    <property type="entry name" value="put_anti_recept"/>
    <property type="match status" value="1"/>
</dbReference>
<dbReference type="GO" id="GO:0009253">
    <property type="term" value="P:peptidoglycan catabolic process"/>
    <property type="evidence" value="ECO:0007669"/>
    <property type="project" value="InterPro"/>
</dbReference>
<comment type="caution">
    <text evidence="7">The sequence shown here is derived from an EMBL/GenBank/DDBJ whole genome shotgun (WGS) entry which is preliminary data.</text>
</comment>
<evidence type="ECO:0000313" key="7">
    <source>
        <dbReference type="EMBL" id="HAT4309039.1"/>
    </source>
</evidence>
<name>A0A8H9R1E2_CLOPF</name>
<dbReference type="GO" id="GO:0042742">
    <property type="term" value="P:defense response to bacterium"/>
    <property type="evidence" value="ECO:0007669"/>
    <property type="project" value="UniProtKB-KW"/>
</dbReference>
<dbReference type="InterPro" id="IPR023347">
    <property type="entry name" value="Lysozyme_dom_sf"/>
</dbReference>
<dbReference type="AlphaFoldDB" id="A0A8H9R1E2"/>
<dbReference type="InterPro" id="IPR007119">
    <property type="entry name" value="Phage_tail_spike_N"/>
</dbReference>
<dbReference type="Pfam" id="PF00959">
    <property type="entry name" value="Phage_lysozyme"/>
    <property type="match status" value="1"/>
</dbReference>
<dbReference type="Gene3D" id="1.10.530.40">
    <property type="match status" value="1"/>
</dbReference>
<keyword evidence="3" id="KW-0732">Signal</keyword>
<dbReference type="EMBL" id="DACTCB010000022">
    <property type="protein sequence ID" value="HAT4309039.1"/>
    <property type="molecule type" value="Genomic_DNA"/>
</dbReference>
<keyword evidence="2 4" id="KW-0081">Bacteriolytic enzyme</keyword>
<dbReference type="PANTHER" id="PTHR21666">
    <property type="entry name" value="PEPTIDASE-RELATED"/>
    <property type="match status" value="1"/>
</dbReference>
<dbReference type="GO" id="GO:0031640">
    <property type="term" value="P:killing of cells of another organism"/>
    <property type="evidence" value="ECO:0007669"/>
    <property type="project" value="UniProtKB-KW"/>
</dbReference>